<dbReference type="STRING" id="574096.HA38_19280"/>
<dbReference type="AlphaFoldDB" id="A0A2V2BQN1"/>
<dbReference type="CDD" id="cd03255">
    <property type="entry name" value="ABC_MJ0796_LolCDE_FtsE"/>
    <property type="match status" value="1"/>
</dbReference>
<feature type="domain" description="ABC transporter" evidence="15">
    <location>
        <begin position="22"/>
        <end position="260"/>
    </location>
</feature>
<dbReference type="InterPro" id="IPR027417">
    <property type="entry name" value="P-loop_NTPase"/>
</dbReference>
<dbReference type="Proteomes" id="UP000245981">
    <property type="component" value="Unassembled WGS sequence"/>
</dbReference>
<proteinExistence type="inferred from homology"/>
<dbReference type="InterPro" id="IPR025857">
    <property type="entry name" value="MacB_PCD"/>
</dbReference>
<dbReference type="PANTHER" id="PTHR30572:SF14">
    <property type="entry name" value="MACROLIDE EXPORT ATP-BINDING_PERMEASE PROTEIN MACB"/>
    <property type="match status" value="1"/>
</dbReference>
<dbReference type="EMBL" id="QGHF01000002">
    <property type="protein sequence ID" value="PWK99419.1"/>
    <property type="molecule type" value="Genomic_DNA"/>
</dbReference>
<dbReference type="InterPro" id="IPR003439">
    <property type="entry name" value="ABC_transporter-like_ATP-bd"/>
</dbReference>
<keyword evidence="6 14" id="KW-0812">Transmembrane</keyword>
<dbReference type="Gene3D" id="3.40.50.300">
    <property type="entry name" value="P-loop containing nucleotide triphosphate hydrolases"/>
    <property type="match status" value="1"/>
</dbReference>
<keyword evidence="5" id="KW-0997">Cell inner membrane</keyword>
<accession>A0A2V2BQN1</accession>
<evidence type="ECO:0000256" key="13">
    <source>
        <dbReference type="ARBA" id="ARBA00041199"/>
    </source>
</evidence>
<dbReference type="GO" id="GO:1902495">
    <property type="term" value="C:transmembrane transporter complex"/>
    <property type="evidence" value="ECO:0007669"/>
    <property type="project" value="UniProtKB-ARBA"/>
</dbReference>
<dbReference type="Pfam" id="PF00005">
    <property type="entry name" value="ABC_tran"/>
    <property type="match status" value="1"/>
</dbReference>
<reference evidence="16 17" key="1">
    <citation type="submission" date="2018-05" db="EMBL/GenBank/DDBJ databases">
        <title>Genomic Encyclopedia of Type Strains, Phase IV (KMG-V): Genome sequencing to study the core and pangenomes of soil and plant-associated prokaryotes.</title>
        <authorList>
            <person name="Whitman W."/>
        </authorList>
    </citation>
    <scope>NUCLEOTIDE SEQUENCE [LARGE SCALE GENOMIC DNA]</scope>
    <source>
        <strain evidence="16 17">PNA 200-10</strain>
    </source>
</reference>
<dbReference type="GO" id="GO:0016887">
    <property type="term" value="F:ATP hydrolysis activity"/>
    <property type="evidence" value="ECO:0007669"/>
    <property type="project" value="InterPro"/>
</dbReference>
<dbReference type="InterPro" id="IPR003593">
    <property type="entry name" value="AAA+_ATPase"/>
</dbReference>
<evidence type="ECO:0000259" key="15">
    <source>
        <dbReference type="PROSITE" id="PS50893"/>
    </source>
</evidence>
<dbReference type="InterPro" id="IPR003838">
    <property type="entry name" value="ABC3_permease_C"/>
</dbReference>
<evidence type="ECO:0000256" key="10">
    <source>
        <dbReference type="ARBA" id="ARBA00022989"/>
    </source>
</evidence>
<dbReference type="FunFam" id="3.40.50.300:FF:000032">
    <property type="entry name" value="Export ABC transporter ATP-binding protein"/>
    <property type="match status" value="1"/>
</dbReference>
<evidence type="ECO:0000256" key="11">
    <source>
        <dbReference type="ARBA" id="ARBA00023136"/>
    </source>
</evidence>
<evidence type="ECO:0000256" key="4">
    <source>
        <dbReference type="ARBA" id="ARBA00022475"/>
    </source>
</evidence>
<evidence type="ECO:0000256" key="1">
    <source>
        <dbReference type="ARBA" id="ARBA00004429"/>
    </source>
</evidence>
<evidence type="ECO:0000313" key="17">
    <source>
        <dbReference type="Proteomes" id="UP000245981"/>
    </source>
</evidence>
<keyword evidence="10 14" id="KW-1133">Transmembrane helix</keyword>
<evidence type="ECO:0000256" key="3">
    <source>
        <dbReference type="ARBA" id="ARBA00022448"/>
    </source>
</evidence>
<feature type="transmembrane region" description="Helical" evidence="14">
    <location>
        <begin position="625"/>
        <end position="646"/>
    </location>
</feature>
<evidence type="ECO:0000256" key="7">
    <source>
        <dbReference type="ARBA" id="ARBA00022741"/>
    </source>
</evidence>
<evidence type="ECO:0000256" key="9">
    <source>
        <dbReference type="ARBA" id="ARBA00022967"/>
    </source>
</evidence>
<evidence type="ECO:0000256" key="8">
    <source>
        <dbReference type="ARBA" id="ARBA00022840"/>
    </source>
</evidence>
<evidence type="ECO:0000313" key="16">
    <source>
        <dbReference type="EMBL" id="PWK99419.1"/>
    </source>
</evidence>
<dbReference type="InterPro" id="IPR050250">
    <property type="entry name" value="Macrolide_Exporter_MacB"/>
</dbReference>
<dbReference type="PANTHER" id="PTHR30572">
    <property type="entry name" value="MEMBRANE COMPONENT OF TRANSPORTER-RELATED"/>
    <property type="match status" value="1"/>
</dbReference>
<dbReference type="SMART" id="SM00382">
    <property type="entry name" value="AAA"/>
    <property type="match status" value="1"/>
</dbReference>
<dbReference type="InterPro" id="IPR017871">
    <property type="entry name" value="ABC_transporter-like_CS"/>
</dbReference>
<name>A0A2V2BQN1_9GAMM</name>
<keyword evidence="11 14" id="KW-0472">Membrane</keyword>
<dbReference type="Pfam" id="PF02687">
    <property type="entry name" value="FtsX"/>
    <property type="match status" value="1"/>
</dbReference>
<keyword evidence="4" id="KW-1003">Cell membrane</keyword>
<dbReference type="GO" id="GO:0022857">
    <property type="term" value="F:transmembrane transporter activity"/>
    <property type="evidence" value="ECO:0007669"/>
    <property type="project" value="TreeGrafter"/>
</dbReference>
<dbReference type="SUPFAM" id="SSF52540">
    <property type="entry name" value="P-loop containing nucleoside triphosphate hydrolases"/>
    <property type="match status" value="1"/>
</dbReference>
<keyword evidence="3" id="KW-0813">Transport</keyword>
<keyword evidence="8 16" id="KW-0067">ATP-binding</keyword>
<sequence length="663" mass="71586">MKANVWSRKTPQGPPMASAPVIELSHISRRFGTGNAAVTVLKDISLRVHAGEMLAIVGASGSGKSTLMNILGCLDKPSEGEMRIMNVSTQVATSDELAQLRSQYLGFIFQRYHLMPYLTAIENVTIPALYTDMPVSARQSRAEYLLERLGLGQRMHYRPAQLSGGQQQRVSIARALMNGAPVILADEPTGALDSASGQALMGILHGLHQAGHTLIIVTHDRSIAAQCQRIVEIHDGQIVADHANPASQQGQPQGLPTVAATGRTTVWQSIKEALRMAWRSLLGHRIRAFLSMLGIIIGIASVVSSMAVGEGARQNILSQISQLGTSTIEIQPGLGWDQPRPDFERSLTLEDVALLGKQPFTDSLSPVVSKTVRAIRGGKQVLVSLLGVSNGFFRVQGLHFVAGNRFTPRDLDDREPVIIIDPNVRSTLFADGQEPLGEIIQLGGVPFRVIGVADKHGPKSVGEQPGAWIPYTSLLERMSGDTPLQSITLRIADGYPIETAQQQIEQRLDSAHGKRDFFTLTNDQLTKTIRKTSESMTLLITAIAGISLLVGGVGVMNIMLVSVTERTHEIGIRLSVGARPVDIMRQFLIEAMVICTLGGLTGIVGSGIAGLIFSQVTQEFRMIFTWPPILLACGFSALIGLGFGFFPARNAARLHPTEALARE</sequence>
<protein>
    <recommendedName>
        <fullName evidence="13">Pyoverdine export ATP-binding/permease protein PvdT</fullName>
    </recommendedName>
</protein>
<dbReference type="PROSITE" id="PS00211">
    <property type="entry name" value="ABC_TRANSPORTER_1"/>
    <property type="match status" value="1"/>
</dbReference>
<feature type="transmembrane region" description="Helical" evidence="14">
    <location>
        <begin position="587"/>
        <end position="613"/>
    </location>
</feature>
<evidence type="ECO:0000256" key="2">
    <source>
        <dbReference type="ARBA" id="ARBA00006526"/>
    </source>
</evidence>
<feature type="transmembrane region" description="Helical" evidence="14">
    <location>
        <begin position="288"/>
        <end position="308"/>
    </location>
</feature>
<feature type="transmembrane region" description="Helical" evidence="14">
    <location>
        <begin position="538"/>
        <end position="563"/>
    </location>
</feature>
<dbReference type="InterPro" id="IPR017911">
    <property type="entry name" value="MacB-like_ATP-bd"/>
</dbReference>
<keyword evidence="7" id="KW-0547">Nucleotide-binding</keyword>
<organism evidence="16 17">
    <name type="scientific">Pantoea allii</name>
    <dbReference type="NCBI Taxonomy" id="574096"/>
    <lineage>
        <taxon>Bacteria</taxon>
        <taxon>Pseudomonadati</taxon>
        <taxon>Pseudomonadota</taxon>
        <taxon>Gammaproteobacteria</taxon>
        <taxon>Enterobacterales</taxon>
        <taxon>Erwiniaceae</taxon>
        <taxon>Pantoea</taxon>
    </lineage>
</organism>
<comment type="subcellular location">
    <subcellularLocation>
        <location evidence="1">Cell inner membrane</location>
        <topology evidence="1">Multi-pass membrane protein</topology>
    </subcellularLocation>
</comment>
<evidence type="ECO:0000256" key="5">
    <source>
        <dbReference type="ARBA" id="ARBA00022519"/>
    </source>
</evidence>
<dbReference type="GO" id="GO:0005886">
    <property type="term" value="C:plasma membrane"/>
    <property type="evidence" value="ECO:0007669"/>
    <property type="project" value="UniProtKB-SubCell"/>
</dbReference>
<dbReference type="GO" id="GO:0005524">
    <property type="term" value="F:ATP binding"/>
    <property type="evidence" value="ECO:0007669"/>
    <property type="project" value="UniProtKB-KW"/>
</dbReference>
<keyword evidence="9" id="KW-1278">Translocase</keyword>
<dbReference type="Pfam" id="PF12704">
    <property type="entry name" value="MacB_PCD"/>
    <property type="match status" value="1"/>
</dbReference>
<comment type="similarity">
    <text evidence="12">Belongs to the ABC transporter superfamily. Macrolide exporter (TC 3.A.1.122) family.</text>
</comment>
<evidence type="ECO:0000256" key="12">
    <source>
        <dbReference type="ARBA" id="ARBA00038388"/>
    </source>
</evidence>
<evidence type="ECO:0000256" key="6">
    <source>
        <dbReference type="ARBA" id="ARBA00022692"/>
    </source>
</evidence>
<dbReference type="PROSITE" id="PS50893">
    <property type="entry name" value="ABC_TRANSPORTER_2"/>
    <property type="match status" value="1"/>
</dbReference>
<comment type="caution">
    <text evidence="16">The sequence shown here is derived from an EMBL/GenBank/DDBJ whole genome shotgun (WGS) entry which is preliminary data.</text>
</comment>
<comment type="similarity">
    <text evidence="2">Belongs to the ABC transporter superfamily. Drug exporter-2 (TC 3.A.1.117) family.</text>
</comment>
<gene>
    <name evidence="16" type="ORF">C7431_102220</name>
</gene>
<evidence type="ECO:0000256" key="14">
    <source>
        <dbReference type="SAM" id="Phobius"/>
    </source>
</evidence>